<dbReference type="Pfam" id="PF04542">
    <property type="entry name" value="Sigma70_r2"/>
    <property type="match status" value="1"/>
</dbReference>
<dbReference type="InterPro" id="IPR000943">
    <property type="entry name" value="RNA_pol_sigma70"/>
</dbReference>
<dbReference type="CDD" id="cd06171">
    <property type="entry name" value="Sigma70_r4"/>
    <property type="match status" value="1"/>
</dbReference>
<dbReference type="NCBIfam" id="TIGR02937">
    <property type="entry name" value="sigma70-ECF"/>
    <property type="match status" value="1"/>
</dbReference>
<feature type="domain" description="RNA polymerase sigma-70" evidence="7">
    <location>
        <begin position="216"/>
        <end position="242"/>
    </location>
</feature>
<evidence type="ECO:0000313" key="9">
    <source>
        <dbReference type="Proteomes" id="UP001321582"/>
    </source>
</evidence>
<dbReference type="GO" id="GO:0003899">
    <property type="term" value="F:DNA-directed RNA polymerase activity"/>
    <property type="evidence" value="ECO:0007669"/>
    <property type="project" value="InterPro"/>
</dbReference>
<comment type="function">
    <text evidence="5">Sigma factors are initiation factors that promote the attachment of RNA polymerase to specific initiation sites and are then released.</text>
</comment>
<dbReference type="NCBIfam" id="NF005413">
    <property type="entry name" value="PRK06986.1"/>
    <property type="match status" value="1"/>
</dbReference>
<dbReference type="GO" id="GO:0016987">
    <property type="term" value="F:sigma factor activity"/>
    <property type="evidence" value="ECO:0007669"/>
    <property type="project" value="UniProtKB-KW"/>
</dbReference>
<evidence type="ECO:0000256" key="5">
    <source>
        <dbReference type="RuleBase" id="RU362124"/>
    </source>
</evidence>
<dbReference type="Gene3D" id="1.20.140.160">
    <property type="match status" value="1"/>
</dbReference>
<evidence type="ECO:0000313" key="8">
    <source>
        <dbReference type="EMBL" id="BDU50132.1"/>
    </source>
</evidence>
<keyword evidence="1 5" id="KW-0805">Transcription regulation</keyword>
<feature type="domain" description="RNA polymerase sigma-70" evidence="6">
    <location>
        <begin position="50"/>
        <end position="63"/>
    </location>
</feature>
<sequence>MIENKSLWIEYKKSGSLEIRERIILQYIPLVKYVVGKMIGKLPKNIEYEDLVEYGIIGLLDAIEKYDITKEINFKTYSITRIRGSIYDELRVQDWVPRSVRKMAKDIEKAYVFLEVKNGEIPKDSEIADYLGITEKELNIVFSKVNMGNISSLDDVIYNSGESPTFLSETVEDKKSDGAQKNIEKKELKAALIERLKEITEKERLVITLYYYEDLTLREIGEILEVSESRVSQIHSKAIIKLRSKLIAKFGEYKGII</sequence>
<name>A0AAU9DCV5_9FUSO</name>
<dbReference type="InterPro" id="IPR013325">
    <property type="entry name" value="RNA_pol_sigma_r2"/>
</dbReference>
<keyword evidence="3 5" id="KW-0238">DNA-binding</keyword>
<dbReference type="KEGG" id="haby:HLVA_07010"/>
<dbReference type="SUPFAM" id="SSF88659">
    <property type="entry name" value="Sigma3 and sigma4 domains of RNA polymerase sigma factors"/>
    <property type="match status" value="2"/>
</dbReference>
<dbReference type="NCBIfam" id="TIGR02479">
    <property type="entry name" value="FliA_WhiG"/>
    <property type="match status" value="1"/>
</dbReference>
<dbReference type="PRINTS" id="PR00046">
    <property type="entry name" value="SIGMA70FCT"/>
</dbReference>
<comment type="similarity">
    <text evidence="5">Belongs to the sigma-70 factor family.</text>
</comment>
<dbReference type="RefSeq" id="WP_307905068.1">
    <property type="nucleotide sequence ID" value="NZ_AP027059.1"/>
</dbReference>
<dbReference type="PANTHER" id="PTHR30385">
    <property type="entry name" value="SIGMA FACTOR F FLAGELLAR"/>
    <property type="match status" value="1"/>
</dbReference>
<protein>
    <recommendedName>
        <fullName evidence="5">RNA polymerase sigma factor</fullName>
    </recommendedName>
</protein>
<reference evidence="8 9" key="1">
    <citation type="submission" date="2022-11" db="EMBL/GenBank/DDBJ databases">
        <title>Haliovirga abyssi gen. nov., sp. nov., a mesophilic fermentative bacterium isolated from the Iheya North hydrothermal field and the proposal of Haliovirgaceae fam. nov.</title>
        <authorList>
            <person name="Miyazaki U."/>
            <person name="Tame A."/>
            <person name="Miyazaki J."/>
            <person name="Takai K."/>
            <person name="Sawayama S."/>
            <person name="Kitajima M."/>
            <person name="Okamoto A."/>
            <person name="Nakagawa S."/>
        </authorList>
    </citation>
    <scope>NUCLEOTIDE SEQUENCE [LARGE SCALE GENOMIC DNA]</scope>
    <source>
        <strain evidence="8 9">IC12</strain>
    </source>
</reference>
<dbReference type="InterPro" id="IPR014284">
    <property type="entry name" value="RNA_pol_sigma-70_dom"/>
</dbReference>
<evidence type="ECO:0000256" key="3">
    <source>
        <dbReference type="ARBA" id="ARBA00023125"/>
    </source>
</evidence>
<dbReference type="Pfam" id="PF04545">
    <property type="entry name" value="Sigma70_r4"/>
    <property type="match status" value="1"/>
</dbReference>
<dbReference type="PIRSF" id="PIRSF000770">
    <property type="entry name" value="RNA_pol_sigma-SigE/K"/>
    <property type="match status" value="1"/>
</dbReference>
<dbReference type="PROSITE" id="PS00716">
    <property type="entry name" value="SIGMA70_2"/>
    <property type="match status" value="1"/>
</dbReference>
<evidence type="ECO:0000256" key="4">
    <source>
        <dbReference type="ARBA" id="ARBA00023163"/>
    </source>
</evidence>
<dbReference type="InterPro" id="IPR012845">
    <property type="entry name" value="RNA_pol_sigma_FliA_WhiG"/>
</dbReference>
<organism evidence="8 9">
    <name type="scientific">Haliovirga abyssi</name>
    <dbReference type="NCBI Taxonomy" id="2996794"/>
    <lineage>
        <taxon>Bacteria</taxon>
        <taxon>Fusobacteriati</taxon>
        <taxon>Fusobacteriota</taxon>
        <taxon>Fusobacteriia</taxon>
        <taxon>Fusobacteriales</taxon>
        <taxon>Haliovirgaceae</taxon>
        <taxon>Haliovirga</taxon>
    </lineage>
</organism>
<evidence type="ECO:0000259" key="7">
    <source>
        <dbReference type="PROSITE" id="PS00716"/>
    </source>
</evidence>
<dbReference type="AlphaFoldDB" id="A0AAU9DCV5"/>
<keyword evidence="9" id="KW-1185">Reference proteome</keyword>
<evidence type="ECO:0000259" key="6">
    <source>
        <dbReference type="PROSITE" id="PS00715"/>
    </source>
</evidence>
<dbReference type="PANTHER" id="PTHR30385:SF7">
    <property type="entry name" value="RNA POLYMERASE SIGMA FACTOR FLIA"/>
    <property type="match status" value="1"/>
</dbReference>
<dbReference type="InterPro" id="IPR013324">
    <property type="entry name" value="RNA_pol_sigma_r3/r4-like"/>
</dbReference>
<dbReference type="SUPFAM" id="SSF88946">
    <property type="entry name" value="Sigma2 domain of RNA polymerase sigma factors"/>
    <property type="match status" value="1"/>
</dbReference>
<dbReference type="GO" id="GO:0003677">
    <property type="term" value="F:DNA binding"/>
    <property type="evidence" value="ECO:0007669"/>
    <property type="project" value="UniProtKB-KW"/>
</dbReference>
<dbReference type="InterPro" id="IPR007630">
    <property type="entry name" value="RNA_pol_sigma70_r4"/>
</dbReference>
<keyword evidence="4 5" id="KW-0804">Transcription</keyword>
<gene>
    <name evidence="8" type="primary">whiG</name>
    <name evidence="8" type="ORF">HLVA_07010</name>
</gene>
<dbReference type="InterPro" id="IPR007627">
    <property type="entry name" value="RNA_pol_sigma70_r2"/>
</dbReference>
<dbReference type="Gene3D" id="1.10.1740.10">
    <property type="match status" value="1"/>
</dbReference>
<dbReference type="GO" id="GO:0006352">
    <property type="term" value="P:DNA-templated transcription initiation"/>
    <property type="evidence" value="ECO:0007669"/>
    <property type="project" value="InterPro"/>
</dbReference>
<keyword evidence="2 5" id="KW-0731">Sigma factor</keyword>
<accession>A0AAU9DCV5</accession>
<evidence type="ECO:0000256" key="1">
    <source>
        <dbReference type="ARBA" id="ARBA00023015"/>
    </source>
</evidence>
<dbReference type="PROSITE" id="PS00715">
    <property type="entry name" value="SIGMA70_1"/>
    <property type="match status" value="1"/>
</dbReference>
<evidence type="ECO:0000256" key="2">
    <source>
        <dbReference type="ARBA" id="ARBA00023082"/>
    </source>
</evidence>
<proteinExistence type="inferred from homology"/>
<dbReference type="EMBL" id="AP027059">
    <property type="protein sequence ID" value="BDU50132.1"/>
    <property type="molecule type" value="Genomic_DNA"/>
</dbReference>
<dbReference type="Proteomes" id="UP001321582">
    <property type="component" value="Chromosome"/>
</dbReference>